<dbReference type="RefSeq" id="WP_141279590.1">
    <property type="nucleotide sequence ID" value="NZ_BAAARZ010000007.1"/>
</dbReference>
<organism evidence="1 2">
    <name type="scientific">Pseudonocardia hydrocarbonoxydans</name>
    <dbReference type="NCBI Taxonomy" id="76726"/>
    <lineage>
        <taxon>Bacteria</taxon>
        <taxon>Bacillati</taxon>
        <taxon>Actinomycetota</taxon>
        <taxon>Actinomycetes</taxon>
        <taxon>Pseudonocardiales</taxon>
        <taxon>Pseudonocardiaceae</taxon>
        <taxon>Pseudonocardia</taxon>
    </lineage>
</organism>
<proteinExistence type="predicted"/>
<comment type="caution">
    <text evidence="1">The sequence shown here is derived from an EMBL/GenBank/DDBJ whole genome shotgun (WGS) entry which is preliminary data.</text>
</comment>
<dbReference type="AlphaFoldDB" id="A0A4Y3WSB4"/>
<reference evidence="1 2" key="1">
    <citation type="submission" date="2019-06" db="EMBL/GenBank/DDBJ databases">
        <title>Whole genome shotgun sequence of Pseudonocardia hydrocarbonoxydans NBRC 14498.</title>
        <authorList>
            <person name="Hosoyama A."/>
            <person name="Uohara A."/>
            <person name="Ohji S."/>
            <person name="Ichikawa N."/>
        </authorList>
    </citation>
    <scope>NUCLEOTIDE SEQUENCE [LARGE SCALE GENOMIC DNA]</scope>
    <source>
        <strain evidence="1 2">NBRC 14498</strain>
    </source>
</reference>
<dbReference type="PANTHER" id="PTHR41287">
    <property type="match status" value="1"/>
</dbReference>
<dbReference type="PANTHER" id="PTHR41287:SF1">
    <property type="entry name" value="PROTEIN YMFN"/>
    <property type="match status" value="1"/>
</dbReference>
<keyword evidence="2" id="KW-1185">Reference proteome</keyword>
<dbReference type="OrthoDB" id="3188010at2"/>
<dbReference type="Proteomes" id="UP000320338">
    <property type="component" value="Unassembled WGS sequence"/>
</dbReference>
<evidence type="ECO:0008006" key="3">
    <source>
        <dbReference type="Google" id="ProtNLM"/>
    </source>
</evidence>
<dbReference type="Gene3D" id="3.40.50.300">
    <property type="entry name" value="P-loop containing nucleotide triphosphate hydrolases"/>
    <property type="match status" value="1"/>
</dbReference>
<dbReference type="InterPro" id="IPR005021">
    <property type="entry name" value="Terminase_largesu-like"/>
</dbReference>
<protein>
    <recommendedName>
        <fullName evidence="3">Terminase</fullName>
    </recommendedName>
</protein>
<evidence type="ECO:0000313" key="1">
    <source>
        <dbReference type="EMBL" id="GEC20990.1"/>
    </source>
</evidence>
<accession>A0A4Y3WSB4</accession>
<name>A0A4Y3WSB4_9PSEU</name>
<dbReference type="EMBL" id="BJNG01000026">
    <property type="protein sequence ID" value="GEC20990.1"/>
    <property type="molecule type" value="Genomic_DNA"/>
</dbReference>
<evidence type="ECO:0000313" key="2">
    <source>
        <dbReference type="Proteomes" id="UP000320338"/>
    </source>
</evidence>
<gene>
    <name evidence="1" type="ORF">PHY01_32730</name>
</gene>
<dbReference type="InterPro" id="IPR027417">
    <property type="entry name" value="P-loop_NTPase"/>
</dbReference>
<sequence length="489" mass="52576">MTLLGSTEPRIFTEPAGRLTRSTSRGYEVADFAEAVLGEPLLPWQRWLAIHAMELNRDGSYRFRVALATCARQSGKSHFLRVLSLYRLYVEGVRLVLGVAQDVSIAREMWSACVDTIKAVPDLTAELETVRRVNGDESFTLSGGGRYKISAANRSAGRGLSVDHLCMDEIREQRDWAAWSALSKTTMARPRAQTWAISTAGDNQSVVLRHLQEAGRSGRDPSIFYAEWSAVPGCDLDDVRAWAASNPGLGRTVSEAAIRTALGTDPPNVFRAEVLNQDVDELDGAIGADAWKACADPAGSLAHVRDRVILCLDVSPDGHHVTLAGAAVLPDGRVRVEIIGAWSSTAAARRELFGVRDVLRDPDESEGGLTDAGLVEQIAPAALAWFPSGPAGALGPELRGLGAVEVKGSEVAEACQEFADLVVARRVLHPGDPLLDAHVAGASKLHQGDSWRFTRRCVGHVDALYAAAGAAHVARTLPVERPLPRPMIV</sequence>